<dbReference type="Pfam" id="PF16064">
    <property type="entry name" value="DUF4806"/>
    <property type="match status" value="1"/>
</dbReference>
<evidence type="ECO:0000313" key="3">
    <source>
        <dbReference type="EMBL" id="KAF4098145.1"/>
    </source>
</evidence>
<dbReference type="PANTHER" id="PTHR34153">
    <property type="entry name" value="SI:CH211-262H13.3-RELATED-RELATED"/>
    <property type="match status" value="1"/>
</dbReference>
<dbReference type="AlphaFoldDB" id="A0A7J6BV17"/>
<sequence length="390" mass="44237">MEHAVWISRGTVEHRCMLLRMSFFPRCLLSKVSMGCVCGPVQTPCHQSSQVQGVAGEASRGRDKRQTMYAVVTLQDSDEVMVVASNWLSLEKKQCYWPPFKSTEKCMEAVQNKLKPETGGKPWEKLNISFHREYVTFEKAKEGQKEIKEQKERTYLLATGFPGILKKQRLESTQGMSNNQPKPLLPASTSRMSADDKAEIIRMLRDIKSTVQENSAMLKKLLKDNPASEAPSSTSVPSKDIKANLKLPLRSFEDVARTERELSTATTRNKYVKYLSRLGGIGKKDVIKNIMQQVLTDDLAKEFNWQGRGDKRPFSQLILTDVIRDAAFKRSVNKSDCETEIKKYLSYTADRLGRKKPREHGGPGYEIPNAISTSLMDNQPETETSWNFLD</sequence>
<evidence type="ECO:0000313" key="4">
    <source>
        <dbReference type="Proteomes" id="UP000579812"/>
    </source>
</evidence>
<accession>A0A7J6BV17</accession>
<comment type="caution">
    <text evidence="3">The sequence shown here is derived from an EMBL/GenBank/DDBJ whole genome shotgun (WGS) entry which is preliminary data.</text>
</comment>
<name>A0A7J6BV17_9TELE</name>
<proteinExistence type="predicted"/>
<dbReference type="PANTHER" id="PTHR34153:SF2">
    <property type="entry name" value="SI:CH211-262H13.3-RELATED"/>
    <property type="match status" value="1"/>
</dbReference>
<feature type="region of interest" description="Disordered" evidence="1">
    <location>
        <begin position="171"/>
        <end position="191"/>
    </location>
</feature>
<evidence type="ECO:0000259" key="2">
    <source>
        <dbReference type="Pfam" id="PF16064"/>
    </source>
</evidence>
<protein>
    <recommendedName>
        <fullName evidence="2">DUF4806 domain-containing protein</fullName>
    </recommendedName>
</protein>
<keyword evidence="4" id="KW-1185">Reference proteome</keyword>
<dbReference type="InterPro" id="IPR032071">
    <property type="entry name" value="DUF4806"/>
</dbReference>
<organism evidence="3 4">
    <name type="scientific">Onychostoma macrolepis</name>
    <dbReference type="NCBI Taxonomy" id="369639"/>
    <lineage>
        <taxon>Eukaryota</taxon>
        <taxon>Metazoa</taxon>
        <taxon>Chordata</taxon>
        <taxon>Craniata</taxon>
        <taxon>Vertebrata</taxon>
        <taxon>Euteleostomi</taxon>
        <taxon>Actinopterygii</taxon>
        <taxon>Neopterygii</taxon>
        <taxon>Teleostei</taxon>
        <taxon>Ostariophysi</taxon>
        <taxon>Cypriniformes</taxon>
        <taxon>Cyprinidae</taxon>
        <taxon>Acrossocheilinae</taxon>
        <taxon>Onychostoma</taxon>
    </lineage>
</organism>
<gene>
    <name evidence="3" type="ORF">G5714_020175</name>
</gene>
<feature type="domain" description="DUF4806" evidence="2">
    <location>
        <begin position="244"/>
        <end position="323"/>
    </location>
</feature>
<evidence type="ECO:0000256" key="1">
    <source>
        <dbReference type="SAM" id="MobiDB-lite"/>
    </source>
</evidence>
<dbReference type="Proteomes" id="UP000579812">
    <property type="component" value="Unassembled WGS sequence"/>
</dbReference>
<reference evidence="3 4" key="1">
    <citation type="submission" date="2020-04" db="EMBL/GenBank/DDBJ databases">
        <title>Chromosome-level genome assembly of a cyprinid fish Onychostoma macrolepis by integration of Nanopore Sequencing, Bionano and Hi-C technology.</title>
        <authorList>
            <person name="Wang D."/>
        </authorList>
    </citation>
    <scope>NUCLEOTIDE SEQUENCE [LARGE SCALE GENOMIC DNA]</scope>
    <source>
        <strain evidence="3">SWU-2019</strain>
        <tissue evidence="3">Muscle</tissue>
    </source>
</reference>
<dbReference type="EMBL" id="JAAMOB010000021">
    <property type="protein sequence ID" value="KAF4098145.1"/>
    <property type="molecule type" value="Genomic_DNA"/>
</dbReference>